<accession>A0A0F7RDE6</accession>
<dbReference type="KEGG" id="ban:BA_4483"/>
<dbReference type="GO" id="GO:0003677">
    <property type="term" value="F:DNA binding"/>
    <property type="evidence" value="ECO:0007669"/>
    <property type="project" value="UniProtKB-KW"/>
</dbReference>
<evidence type="ECO:0000256" key="2">
    <source>
        <dbReference type="ARBA" id="ARBA00023125"/>
    </source>
</evidence>
<dbReference type="InterPro" id="IPR036390">
    <property type="entry name" value="WH_DNA-bd_sf"/>
</dbReference>
<protein>
    <submittedName>
        <fullName evidence="4">Transcriptional regulator, ArsR family</fullName>
    </submittedName>
</protein>
<evidence type="ECO:0000256" key="3">
    <source>
        <dbReference type="ARBA" id="ARBA00023163"/>
    </source>
</evidence>
<dbReference type="CDD" id="cd00090">
    <property type="entry name" value="HTH_ARSR"/>
    <property type="match status" value="1"/>
</dbReference>
<dbReference type="InterPro" id="IPR001845">
    <property type="entry name" value="HTH_ArsR_DNA-bd_dom"/>
</dbReference>
<reference evidence="4 5" key="1">
    <citation type="journal article" date="2003" name="Nature">
        <title>The genome sequence of Bacillus anthracis Ames and comparison to closely related bacteria.</title>
        <authorList>
            <person name="Read T.D."/>
            <person name="Peterson S.N."/>
            <person name="Tourasse N."/>
            <person name="Baillie L.W."/>
            <person name="Paulsen I.T."/>
            <person name="Nelson K.E."/>
            <person name="Tettelin H."/>
            <person name="Fouts D.E."/>
            <person name="Eisen J.A."/>
            <person name="Gill S.R."/>
            <person name="Holtzapple E.K."/>
            <person name="Okstad O.A."/>
            <person name="Helgason E."/>
            <person name="Rilstone J."/>
            <person name="Wu M."/>
            <person name="Kolonay J.F."/>
            <person name="Beanan M.J."/>
            <person name="Dodson R.J."/>
            <person name="Brinkac L.M."/>
            <person name="Gwinn M."/>
            <person name="DeBoy R.T."/>
            <person name="Madpu R."/>
            <person name="Daugherty S.C."/>
            <person name="Durkin A.S."/>
            <person name="Haft D.H."/>
            <person name="Nelson W.C."/>
            <person name="Peterson J.D."/>
            <person name="Pop M."/>
            <person name="Khouri H.M."/>
            <person name="Radune D."/>
            <person name="Benton J.L."/>
            <person name="Mahamoud Y."/>
            <person name="Jiang L."/>
            <person name="Hance I.R."/>
            <person name="Weidman J.F."/>
            <person name="Berry K.J."/>
            <person name="Plaut R.D."/>
            <person name="Wolf A.M."/>
            <person name="Watkins K.L."/>
            <person name="Nierman W.C."/>
            <person name="Hazen A."/>
            <person name="Cline R."/>
            <person name="Redmond C."/>
            <person name="Thwaite J.E."/>
            <person name="White O."/>
            <person name="Salzberg S.L."/>
            <person name="Thomason B."/>
            <person name="Friedlander A.M."/>
            <person name="Koehler T.M."/>
            <person name="Hanna P.C."/>
            <person name="Kolsto A.B."/>
            <person name="Fraser C.M."/>
        </authorList>
    </citation>
    <scope>NUCLEOTIDE SEQUENCE [LARGE SCALE GENOMIC DNA]</scope>
    <source>
        <strain evidence="5">Ames / isolate Porton</strain>
    </source>
</reference>
<dbReference type="InterPro" id="IPR051011">
    <property type="entry name" value="Metal_resp_trans_reg"/>
</dbReference>
<dbReference type="PANTHER" id="PTHR43132:SF2">
    <property type="entry name" value="ARSENICAL RESISTANCE OPERON REPRESSOR ARSR-RELATED"/>
    <property type="match status" value="1"/>
</dbReference>
<dbReference type="SMART" id="SM00418">
    <property type="entry name" value="HTH_ARSR"/>
    <property type="match status" value="1"/>
</dbReference>
<dbReference type="InterPro" id="IPR036388">
    <property type="entry name" value="WH-like_DNA-bd_sf"/>
</dbReference>
<dbReference type="Proteomes" id="UP000000427">
    <property type="component" value="Chromosome"/>
</dbReference>
<evidence type="ECO:0000256" key="1">
    <source>
        <dbReference type="ARBA" id="ARBA00023015"/>
    </source>
</evidence>
<keyword evidence="3" id="KW-0804">Transcription</keyword>
<dbReference type="PANTHER" id="PTHR43132">
    <property type="entry name" value="ARSENICAL RESISTANCE OPERON REPRESSOR ARSR-RELATED"/>
    <property type="match status" value="1"/>
</dbReference>
<dbReference type="EMBL" id="AE016879">
    <property type="protein sequence ID" value="AAP28194.1"/>
    <property type="molecule type" value="Genomic_DNA"/>
</dbReference>
<dbReference type="GO" id="GO:0003700">
    <property type="term" value="F:DNA-binding transcription factor activity"/>
    <property type="evidence" value="ECO:0007669"/>
    <property type="project" value="InterPro"/>
</dbReference>
<dbReference type="SUPFAM" id="SSF46785">
    <property type="entry name" value="Winged helix' DNA-binding domain"/>
    <property type="match status" value="1"/>
</dbReference>
<dbReference type="Gene3D" id="1.10.10.10">
    <property type="entry name" value="Winged helix-like DNA-binding domain superfamily/Winged helix DNA-binding domain"/>
    <property type="match status" value="1"/>
</dbReference>
<gene>
    <name evidence="4" type="ordered locus">BA_4483</name>
</gene>
<dbReference type="NCBIfam" id="NF033788">
    <property type="entry name" value="HTH_metalloreg"/>
    <property type="match status" value="1"/>
</dbReference>
<dbReference type="InterPro" id="IPR011991">
    <property type="entry name" value="ArsR-like_HTH"/>
</dbReference>
<name>A0A0F7RDE6_BACAN</name>
<evidence type="ECO:0000313" key="4">
    <source>
        <dbReference type="EMBL" id="AAP28194.1"/>
    </source>
</evidence>
<proteinExistence type="predicted"/>
<organism evidence="4 5">
    <name type="scientific">Bacillus anthracis</name>
    <name type="common">anthrax bacterium</name>
    <dbReference type="NCBI Taxonomy" id="1392"/>
    <lineage>
        <taxon>Bacteria</taxon>
        <taxon>Bacillati</taxon>
        <taxon>Bacillota</taxon>
        <taxon>Bacilli</taxon>
        <taxon>Bacillales</taxon>
        <taxon>Bacillaceae</taxon>
        <taxon>Bacillus</taxon>
        <taxon>Bacillus cereus group</taxon>
    </lineage>
</organism>
<keyword evidence="1" id="KW-0805">Transcription regulation</keyword>
<dbReference type="AlphaFoldDB" id="A0A0F7RDE6"/>
<sequence length="172" mass="20006">MLQIYLYLSIFKTHRNFHPKMSFYKTVLNHLLYLHQGLFSYNFFTLGMFFCNNCFLFFNFLVCIVWYNSSHGGGKNMLETFQKEIELYESNAELLKVLAHPVRLCIVKGLIERGPSNVSTMYTGLNMPQSTISQHLAKLKSAKIVSSERKGLEIYYKVENETIIQLVRVLLG</sequence>
<evidence type="ECO:0000313" key="5">
    <source>
        <dbReference type="Proteomes" id="UP000000427"/>
    </source>
</evidence>
<dbReference type="Pfam" id="PF12840">
    <property type="entry name" value="HTH_20"/>
    <property type="match status" value="1"/>
</dbReference>
<dbReference type="PROSITE" id="PS50987">
    <property type="entry name" value="HTH_ARSR_2"/>
    <property type="match status" value="1"/>
</dbReference>
<keyword evidence="2" id="KW-0238">DNA-binding</keyword>
<dbReference type="PRINTS" id="PR00778">
    <property type="entry name" value="HTHARSR"/>
</dbReference>